<protein>
    <recommendedName>
        <fullName evidence="3">Carboxypeptidase regulatory-like domain-containing protein</fullName>
    </recommendedName>
</protein>
<dbReference type="eggNOG" id="ENOG50332EV">
    <property type="taxonomic scope" value="Bacteria"/>
</dbReference>
<evidence type="ECO:0000313" key="2">
    <source>
        <dbReference type="Proteomes" id="UP000002774"/>
    </source>
</evidence>
<gene>
    <name evidence="1" type="ORF">Mucpa_4063</name>
</gene>
<sequence length="143" mass="15700">MLLLYSIIFAYTYTNQSGLVKQGISGKVYLKQGNYMPSPGKKAGPGQAVSRTIWIYRLTAREQARASGSYFDHIQTKLVAKTQSDSEGNYAIALPPGKYSVFVDDNSLLYANSFDGKGNINPVEVKKDSISNKDITISSQAVY</sequence>
<dbReference type="SUPFAM" id="SSF117074">
    <property type="entry name" value="Hypothetical protein PA1324"/>
    <property type="match status" value="1"/>
</dbReference>
<dbReference type="Proteomes" id="UP000002774">
    <property type="component" value="Chromosome"/>
</dbReference>
<reference evidence="1" key="1">
    <citation type="submission" date="2011-09" db="EMBL/GenBank/DDBJ databases">
        <title>The permanent draft genome of Mucilaginibacter paludis DSM 18603.</title>
        <authorList>
            <consortium name="US DOE Joint Genome Institute (JGI-PGF)"/>
            <person name="Lucas S."/>
            <person name="Han J."/>
            <person name="Lapidus A."/>
            <person name="Bruce D."/>
            <person name="Goodwin L."/>
            <person name="Pitluck S."/>
            <person name="Peters L."/>
            <person name="Kyrpides N."/>
            <person name="Mavromatis K."/>
            <person name="Ivanova N."/>
            <person name="Mikhailova N."/>
            <person name="Held B."/>
            <person name="Detter J.C."/>
            <person name="Tapia R."/>
            <person name="Han C."/>
            <person name="Land M."/>
            <person name="Hauser L."/>
            <person name="Markowitz V."/>
            <person name="Cheng J.-F."/>
            <person name="Hugenholtz P."/>
            <person name="Woyke T."/>
            <person name="Wu D."/>
            <person name="Tindall B."/>
            <person name="Brambilla E."/>
            <person name="Klenk H.-P."/>
            <person name="Eisen J.A."/>
        </authorList>
    </citation>
    <scope>NUCLEOTIDE SEQUENCE [LARGE SCALE GENOMIC DNA]</scope>
    <source>
        <strain evidence="1">DSM 18603</strain>
    </source>
</reference>
<proteinExistence type="predicted"/>
<evidence type="ECO:0008006" key="3">
    <source>
        <dbReference type="Google" id="ProtNLM"/>
    </source>
</evidence>
<evidence type="ECO:0000313" key="1">
    <source>
        <dbReference type="EMBL" id="EHQ28154.1"/>
    </source>
</evidence>
<accession>H1Y0A5</accession>
<keyword evidence="2" id="KW-1185">Reference proteome</keyword>
<dbReference type="HOGENOM" id="CLU_132574_0_0_10"/>
<name>H1Y0A5_9SPHI</name>
<dbReference type="EMBL" id="CM001403">
    <property type="protein sequence ID" value="EHQ28154.1"/>
    <property type="molecule type" value="Genomic_DNA"/>
</dbReference>
<dbReference type="AlphaFoldDB" id="H1Y0A5"/>
<organism evidence="1 2">
    <name type="scientific">Mucilaginibacter paludis DSM 18603</name>
    <dbReference type="NCBI Taxonomy" id="714943"/>
    <lineage>
        <taxon>Bacteria</taxon>
        <taxon>Pseudomonadati</taxon>
        <taxon>Bacteroidota</taxon>
        <taxon>Sphingobacteriia</taxon>
        <taxon>Sphingobacteriales</taxon>
        <taxon>Sphingobacteriaceae</taxon>
        <taxon>Mucilaginibacter</taxon>
    </lineage>
</organism>
<dbReference type="STRING" id="714943.Mucpa_4063"/>